<keyword evidence="3" id="KW-1185">Reference proteome</keyword>
<dbReference type="Proteomes" id="UP000248054">
    <property type="component" value="Unassembled WGS sequence"/>
</dbReference>
<reference evidence="2 3" key="1">
    <citation type="submission" date="2018-06" db="EMBL/GenBank/DDBJ databases">
        <title>Genomic Encyclopedia of Type Strains, Phase III (KMG-III): the genomes of soil and plant-associated and newly described type strains.</title>
        <authorList>
            <person name="Whitman W."/>
        </authorList>
    </citation>
    <scope>NUCLEOTIDE SEQUENCE [LARGE SCALE GENOMIC DNA]</scope>
    <source>
        <strain evidence="2 3">CECT 7945</strain>
    </source>
</reference>
<dbReference type="Pfam" id="PF12725">
    <property type="entry name" value="DUF3810"/>
    <property type="match status" value="1"/>
</dbReference>
<keyword evidence="1" id="KW-0472">Membrane</keyword>
<gene>
    <name evidence="2" type="ORF">DFQ11_103121</name>
</gene>
<name>A0A2V4XSI9_9FLAO</name>
<feature type="transmembrane region" description="Helical" evidence="1">
    <location>
        <begin position="46"/>
        <end position="75"/>
    </location>
</feature>
<evidence type="ECO:0000313" key="2">
    <source>
        <dbReference type="EMBL" id="PYE81041.1"/>
    </source>
</evidence>
<proteinExistence type="predicted"/>
<dbReference type="EMBL" id="QJTD01000003">
    <property type="protein sequence ID" value="PYE81041.1"/>
    <property type="molecule type" value="Genomic_DNA"/>
</dbReference>
<keyword evidence="1" id="KW-1133">Transmembrane helix</keyword>
<comment type="caution">
    <text evidence="2">The sequence shown here is derived from an EMBL/GenBank/DDBJ whole genome shotgun (WGS) entry which is preliminary data.</text>
</comment>
<sequence length="355" mass="41092">MRKNKKLALVIFFGIQIILISILKHYPEFVEQFYSNGLYVFLSKLMRYAFGWIPFSMGDILYTLAGIYIIRWLLINRKRILKDTLNWLLDIGATLSIAYFAFHILWAFNYYRLPLNQSLNIDADYTSEQLVSFTKKLIQKSNSLHKELAKNDTLKVDMPYSKAEIIDKVKDGYEALSETYPHLKYKPSSIKKSIYSIPLTYMGFSGYLNPFTNEAQVDGMIPTYKFPTTASHEAAHQLGYAAENEANFIGSLAAIHNKDIYFKYSGYTFALQHCLAEIFRRDPNVYNAIVLTVNKGILKNYQEVRDFWVSYENPIEPLFASTFDNFLKANNQSAGMRSYSYVVALLVNYYDNQPL</sequence>
<organism evidence="2 3">
    <name type="scientific">Winogradskyella epiphytica</name>
    <dbReference type="NCBI Taxonomy" id="262005"/>
    <lineage>
        <taxon>Bacteria</taxon>
        <taxon>Pseudomonadati</taxon>
        <taxon>Bacteroidota</taxon>
        <taxon>Flavobacteriia</taxon>
        <taxon>Flavobacteriales</taxon>
        <taxon>Flavobacteriaceae</taxon>
        <taxon>Winogradskyella</taxon>
    </lineage>
</organism>
<accession>A0A2V4XSI9</accession>
<keyword evidence="1" id="KW-0812">Transmembrane</keyword>
<dbReference type="OrthoDB" id="1048788at2"/>
<feature type="transmembrane region" description="Helical" evidence="1">
    <location>
        <begin position="7"/>
        <end position="26"/>
    </location>
</feature>
<feature type="transmembrane region" description="Helical" evidence="1">
    <location>
        <begin position="87"/>
        <end position="108"/>
    </location>
</feature>
<evidence type="ECO:0000313" key="3">
    <source>
        <dbReference type="Proteomes" id="UP000248054"/>
    </source>
</evidence>
<dbReference type="RefSeq" id="WP_110475662.1">
    <property type="nucleotide sequence ID" value="NZ_BMWQ01000003.1"/>
</dbReference>
<dbReference type="AlphaFoldDB" id="A0A2V4XSI9"/>
<dbReference type="InterPro" id="IPR024294">
    <property type="entry name" value="DUF3810"/>
</dbReference>
<evidence type="ECO:0000256" key="1">
    <source>
        <dbReference type="SAM" id="Phobius"/>
    </source>
</evidence>
<protein>
    <submittedName>
        <fullName evidence="2">Uncharacterized protein DUF3810</fullName>
    </submittedName>
</protein>